<dbReference type="Pfam" id="PF02353">
    <property type="entry name" value="CMAS"/>
    <property type="match status" value="1"/>
</dbReference>
<reference evidence="7" key="1">
    <citation type="submission" date="2023-07" db="EMBL/GenBank/DDBJ databases">
        <title>Genomic Encyclopedia of Type Strains, Phase IV (KMG-IV): sequencing the most valuable type-strain genomes for metagenomic binning, comparative biology and taxonomic classification.</title>
        <authorList>
            <person name="Goeker M."/>
        </authorList>
    </citation>
    <scope>NUCLEOTIDE SEQUENCE</scope>
    <source>
        <strain evidence="7">DSM 21202</strain>
    </source>
</reference>
<evidence type="ECO:0000256" key="4">
    <source>
        <dbReference type="ARBA" id="ARBA00022691"/>
    </source>
</evidence>
<dbReference type="Gene3D" id="3.40.50.150">
    <property type="entry name" value="Vaccinia Virus protein VP39"/>
    <property type="match status" value="1"/>
</dbReference>
<feature type="binding site" evidence="6">
    <location>
        <begin position="86"/>
        <end position="94"/>
    </location>
    <ligand>
        <name>S-adenosyl-L-methionine</name>
        <dbReference type="ChEBI" id="CHEBI:59789"/>
    </ligand>
</feature>
<dbReference type="PANTHER" id="PTHR43667:SF1">
    <property type="entry name" value="CYCLOPROPANE-FATTY-ACYL-PHOSPHOLIPID SYNTHASE"/>
    <property type="match status" value="1"/>
</dbReference>
<proteinExistence type="inferred from homology"/>
<dbReference type="CDD" id="cd02440">
    <property type="entry name" value="AdoMet_MTases"/>
    <property type="match status" value="1"/>
</dbReference>
<organism evidence="7 8">
    <name type="scientific">Amorphus orientalis</name>
    <dbReference type="NCBI Taxonomy" id="649198"/>
    <lineage>
        <taxon>Bacteria</taxon>
        <taxon>Pseudomonadati</taxon>
        <taxon>Pseudomonadota</taxon>
        <taxon>Alphaproteobacteria</taxon>
        <taxon>Hyphomicrobiales</taxon>
        <taxon>Amorphaceae</taxon>
        <taxon>Amorphus</taxon>
    </lineage>
</organism>
<dbReference type="RefSeq" id="WP_306887379.1">
    <property type="nucleotide sequence ID" value="NZ_JAUSUL010000005.1"/>
</dbReference>
<dbReference type="SUPFAM" id="SSF53335">
    <property type="entry name" value="S-adenosyl-L-methionine-dependent methyltransferases"/>
    <property type="match status" value="1"/>
</dbReference>
<protein>
    <submittedName>
        <fullName evidence="7">Cyclopropane-fatty-acyl-phospholipid synthase</fullName>
        <ecNumber evidence="7">2.1.1.79</ecNumber>
    </submittedName>
</protein>
<comment type="similarity">
    <text evidence="1">Belongs to the CFA/CMAS family.</text>
</comment>
<dbReference type="GO" id="GO:0008610">
    <property type="term" value="P:lipid biosynthetic process"/>
    <property type="evidence" value="ECO:0007669"/>
    <property type="project" value="InterPro"/>
</dbReference>
<feature type="binding site" evidence="6">
    <location>
        <begin position="113"/>
        <end position="118"/>
    </location>
    <ligand>
        <name>S-adenosyl-L-methionine</name>
        <dbReference type="ChEBI" id="CHEBI:59789"/>
    </ligand>
</feature>
<comment type="caution">
    <text evidence="7">The sequence shown here is derived from an EMBL/GenBank/DDBJ whole genome shotgun (WGS) entry which is preliminary data.</text>
</comment>
<dbReference type="GO" id="GO:0032259">
    <property type="term" value="P:methylation"/>
    <property type="evidence" value="ECO:0007669"/>
    <property type="project" value="UniProtKB-KW"/>
</dbReference>
<dbReference type="InterPro" id="IPR050723">
    <property type="entry name" value="CFA/CMAS"/>
</dbReference>
<keyword evidence="5" id="KW-0443">Lipid metabolism</keyword>
<evidence type="ECO:0000256" key="3">
    <source>
        <dbReference type="ARBA" id="ARBA00022679"/>
    </source>
</evidence>
<keyword evidence="8" id="KW-1185">Reference proteome</keyword>
<evidence type="ECO:0000256" key="2">
    <source>
        <dbReference type="ARBA" id="ARBA00022603"/>
    </source>
</evidence>
<name>A0AAE4AUI8_9HYPH</name>
<dbReference type="Proteomes" id="UP001229244">
    <property type="component" value="Unassembled WGS sequence"/>
</dbReference>
<evidence type="ECO:0000313" key="7">
    <source>
        <dbReference type="EMBL" id="MDQ0317460.1"/>
    </source>
</evidence>
<keyword evidence="2 7" id="KW-0489">Methyltransferase</keyword>
<evidence type="ECO:0000256" key="1">
    <source>
        <dbReference type="ARBA" id="ARBA00010815"/>
    </source>
</evidence>
<dbReference type="InterPro" id="IPR029063">
    <property type="entry name" value="SAM-dependent_MTases_sf"/>
</dbReference>
<dbReference type="PANTHER" id="PTHR43667">
    <property type="entry name" value="CYCLOPROPANE-FATTY-ACYL-PHOSPHOLIPID SYNTHASE"/>
    <property type="match status" value="1"/>
</dbReference>
<dbReference type="EMBL" id="JAUSUL010000005">
    <property type="protein sequence ID" value="MDQ0317460.1"/>
    <property type="molecule type" value="Genomic_DNA"/>
</dbReference>
<evidence type="ECO:0000256" key="5">
    <source>
        <dbReference type="ARBA" id="ARBA00023098"/>
    </source>
</evidence>
<accession>A0AAE4AUI8</accession>
<dbReference type="AlphaFoldDB" id="A0AAE4AUI8"/>
<gene>
    <name evidence="7" type="ORF">J2S73_003944</name>
</gene>
<dbReference type="EC" id="2.1.1.79" evidence="7"/>
<feature type="binding site" evidence="6">
    <location>
        <begin position="138"/>
        <end position="139"/>
    </location>
    <ligand>
        <name>S-adenosyl-L-methionine</name>
        <dbReference type="ChEBI" id="CHEBI:59789"/>
    </ligand>
</feature>
<evidence type="ECO:0000313" key="8">
    <source>
        <dbReference type="Proteomes" id="UP001229244"/>
    </source>
</evidence>
<keyword evidence="4" id="KW-0949">S-adenosyl-L-methionine</keyword>
<dbReference type="InterPro" id="IPR003333">
    <property type="entry name" value="CMAS"/>
</dbReference>
<dbReference type="GO" id="GO:0008825">
    <property type="term" value="F:cyclopropane-fatty-acyl-phospholipid synthase activity"/>
    <property type="evidence" value="ECO:0007669"/>
    <property type="project" value="UniProtKB-EC"/>
</dbReference>
<sequence>MNERTAFKPVDRETAGTLSAAEAIQYHYDNETRFFSLFLDETLCYSAARFHLPNRAEPALDNLYDAQWAKIRFHLDALQLKPGARILDVGCGWGAILAAAVTEYEGRGAVGLTLSKDQRDHIESRNLKGVEVRLADVYEAELDGPYDGIVSVGAFEHFARPAMNKAEKIEAYTRFFEICHKNMMPGAFLSLQTIVWDTPTFEEAKTWIPETVFPQSDIPFIDEVVTASHPLFRLEYLENRREDYILTLDQWIKNLKAKKDVIIAEWDQEKYDFFEHYLRNSKLAFARRKNALSRFVLKRR</sequence>
<feature type="binding site" evidence="6">
    <location>
        <begin position="45"/>
        <end position="46"/>
    </location>
    <ligand>
        <name>S-adenosyl-L-methionine</name>
        <dbReference type="ChEBI" id="CHEBI:59789"/>
    </ligand>
</feature>
<keyword evidence="3 7" id="KW-0808">Transferase</keyword>
<dbReference type="PIRSF" id="PIRSF003085">
    <property type="entry name" value="CMAS"/>
    <property type="match status" value="1"/>
</dbReference>
<evidence type="ECO:0000256" key="6">
    <source>
        <dbReference type="PIRSR" id="PIRSR003085-2"/>
    </source>
</evidence>